<dbReference type="InterPro" id="IPR003594">
    <property type="entry name" value="HATPase_dom"/>
</dbReference>
<feature type="domain" description="Histidine kinase" evidence="9">
    <location>
        <begin position="172"/>
        <end position="387"/>
    </location>
</feature>
<dbReference type="Pfam" id="PF00512">
    <property type="entry name" value="HisKA"/>
    <property type="match status" value="1"/>
</dbReference>
<dbReference type="GO" id="GO:0016301">
    <property type="term" value="F:kinase activity"/>
    <property type="evidence" value="ECO:0007669"/>
    <property type="project" value="UniProtKB-KW"/>
</dbReference>
<dbReference type="PROSITE" id="PS50885">
    <property type="entry name" value="HAMP"/>
    <property type="match status" value="1"/>
</dbReference>
<organism evidence="11 12">
    <name type="scientific">Azotobacter bryophylli</name>
    <dbReference type="NCBI Taxonomy" id="1986537"/>
    <lineage>
        <taxon>Bacteria</taxon>
        <taxon>Pseudomonadati</taxon>
        <taxon>Pseudomonadota</taxon>
        <taxon>Gammaproteobacteria</taxon>
        <taxon>Pseudomonadales</taxon>
        <taxon>Pseudomonadaceae</taxon>
        <taxon>Azotobacter</taxon>
    </lineage>
</organism>
<dbReference type="SUPFAM" id="SSF47384">
    <property type="entry name" value="Homodimeric domain of signal transducing histidine kinase"/>
    <property type="match status" value="1"/>
</dbReference>
<dbReference type="SUPFAM" id="SSF55874">
    <property type="entry name" value="ATPase domain of HSP90 chaperone/DNA topoisomerase II/histidine kinase"/>
    <property type="match status" value="1"/>
</dbReference>
<dbReference type="InterPro" id="IPR003660">
    <property type="entry name" value="HAMP_dom"/>
</dbReference>
<dbReference type="PRINTS" id="PR00344">
    <property type="entry name" value="BCTRLSENSOR"/>
</dbReference>
<dbReference type="CDD" id="cd06225">
    <property type="entry name" value="HAMP"/>
    <property type="match status" value="1"/>
</dbReference>
<evidence type="ECO:0000256" key="4">
    <source>
        <dbReference type="ARBA" id="ARBA00022553"/>
    </source>
</evidence>
<evidence type="ECO:0000313" key="11">
    <source>
        <dbReference type="EMBL" id="MFC2972866.1"/>
    </source>
</evidence>
<evidence type="ECO:0000256" key="1">
    <source>
        <dbReference type="ARBA" id="ARBA00000085"/>
    </source>
</evidence>
<dbReference type="SMART" id="SM00387">
    <property type="entry name" value="HATPase_c"/>
    <property type="match status" value="1"/>
</dbReference>
<keyword evidence="8" id="KW-0472">Membrane</keyword>
<dbReference type="Gene3D" id="6.10.340.10">
    <property type="match status" value="1"/>
</dbReference>
<keyword evidence="7" id="KW-0902">Two-component regulatory system</keyword>
<evidence type="ECO:0000313" key="12">
    <source>
        <dbReference type="Proteomes" id="UP001595457"/>
    </source>
</evidence>
<dbReference type="EC" id="2.7.13.3" evidence="3"/>
<dbReference type="SMART" id="SM00388">
    <property type="entry name" value="HisKA"/>
    <property type="match status" value="1"/>
</dbReference>
<dbReference type="PANTHER" id="PTHR43711:SF1">
    <property type="entry name" value="HISTIDINE KINASE 1"/>
    <property type="match status" value="1"/>
</dbReference>
<dbReference type="RefSeq" id="WP_377814521.1">
    <property type="nucleotide sequence ID" value="NZ_JBHRSJ010000022.1"/>
</dbReference>
<comment type="caution">
    <text evidence="11">The sequence shown here is derived from an EMBL/GenBank/DDBJ whole genome shotgun (WGS) entry which is preliminary data.</text>
</comment>
<dbReference type="InterPro" id="IPR003661">
    <property type="entry name" value="HisK_dim/P_dom"/>
</dbReference>
<dbReference type="Gene3D" id="1.10.287.130">
    <property type="match status" value="1"/>
</dbReference>
<dbReference type="Pfam" id="PF00672">
    <property type="entry name" value="HAMP"/>
    <property type="match status" value="1"/>
</dbReference>
<dbReference type="CDD" id="cd00082">
    <property type="entry name" value="HisKA"/>
    <property type="match status" value="1"/>
</dbReference>
<evidence type="ECO:0000256" key="6">
    <source>
        <dbReference type="ARBA" id="ARBA00022777"/>
    </source>
</evidence>
<evidence type="ECO:0000256" key="3">
    <source>
        <dbReference type="ARBA" id="ARBA00012438"/>
    </source>
</evidence>
<evidence type="ECO:0000259" key="10">
    <source>
        <dbReference type="PROSITE" id="PS50885"/>
    </source>
</evidence>
<dbReference type="EMBL" id="JBHRSJ010000022">
    <property type="protein sequence ID" value="MFC2972866.1"/>
    <property type="molecule type" value="Genomic_DNA"/>
</dbReference>
<feature type="transmembrane region" description="Helical" evidence="8">
    <location>
        <begin position="89"/>
        <end position="109"/>
    </location>
</feature>
<comment type="subcellular location">
    <subcellularLocation>
        <location evidence="2">Membrane</location>
    </subcellularLocation>
</comment>
<keyword evidence="4" id="KW-0597">Phosphoprotein</keyword>
<comment type="catalytic activity">
    <reaction evidence="1">
        <text>ATP + protein L-histidine = ADP + protein N-phospho-L-histidine.</text>
        <dbReference type="EC" id="2.7.13.3"/>
    </reaction>
</comment>
<dbReference type="PANTHER" id="PTHR43711">
    <property type="entry name" value="TWO-COMPONENT HISTIDINE KINASE"/>
    <property type="match status" value="1"/>
</dbReference>
<dbReference type="PROSITE" id="PS50109">
    <property type="entry name" value="HIS_KIN"/>
    <property type="match status" value="1"/>
</dbReference>
<proteinExistence type="predicted"/>
<dbReference type="SMART" id="SM00304">
    <property type="entry name" value="HAMP"/>
    <property type="match status" value="1"/>
</dbReference>
<dbReference type="Proteomes" id="UP001595457">
    <property type="component" value="Unassembled WGS sequence"/>
</dbReference>
<dbReference type="InterPro" id="IPR004358">
    <property type="entry name" value="Sig_transdc_His_kin-like_C"/>
</dbReference>
<evidence type="ECO:0000256" key="8">
    <source>
        <dbReference type="SAM" id="Phobius"/>
    </source>
</evidence>
<dbReference type="InterPro" id="IPR036097">
    <property type="entry name" value="HisK_dim/P_sf"/>
</dbReference>
<feature type="domain" description="HAMP" evidence="10">
    <location>
        <begin position="111"/>
        <end position="164"/>
    </location>
</feature>
<reference evidence="12" key="1">
    <citation type="journal article" date="2019" name="Int. J. Syst. Evol. Microbiol.">
        <title>The Global Catalogue of Microorganisms (GCM) 10K type strain sequencing project: providing services to taxonomists for standard genome sequencing and annotation.</title>
        <authorList>
            <consortium name="The Broad Institute Genomics Platform"/>
            <consortium name="The Broad Institute Genome Sequencing Center for Infectious Disease"/>
            <person name="Wu L."/>
            <person name="Ma J."/>
        </authorList>
    </citation>
    <scope>NUCLEOTIDE SEQUENCE [LARGE SCALE GENOMIC DNA]</scope>
    <source>
        <strain evidence="12">KCTC 62195</strain>
    </source>
</reference>
<dbReference type="InterPro" id="IPR050736">
    <property type="entry name" value="Sensor_HK_Regulatory"/>
</dbReference>
<dbReference type="InterPro" id="IPR036890">
    <property type="entry name" value="HATPase_C_sf"/>
</dbReference>
<sequence length="393" mass="43669">MSKILDRIWVRFGLSIALTVLATVGILTATVFIATKIEFQRFYEDLPAGARQEMSEFFEQAEDSRDRGQMMAFYKKYWHGQATRDGEQLALIMGLIFCVPFGLIGGFWISHLVTLPVNSLAEAARRIAQGDFTVRSSSRSQRGEMAKLVSDFNHMADSLERLEQERKSTVAAISHELRTPLAILQARLHALCDGIIPAQPQEFGKLLEQVEHLGRLVDDLHTLSVADAGRLSLHPTTVDLAALALDILGKFASRLERSRMSAELVVETPDLHVRADEDRLRQVINNLIENALRYAHEGQWLEIGLREEGEQAVITISDAGPGLPETIRNHPFQRFHRSDDSRNQATGGSGLGLAIVQTLTELHGGTIESDTSTRGGTRFTIRLPLEGRSEAIL</sequence>
<gene>
    <name evidence="11" type="ORF">ACFOJE_11665</name>
</gene>
<dbReference type="CDD" id="cd00075">
    <property type="entry name" value="HATPase"/>
    <property type="match status" value="1"/>
</dbReference>
<dbReference type="Gene3D" id="3.30.565.10">
    <property type="entry name" value="Histidine kinase-like ATPase, C-terminal domain"/>
    <property type="match status" value="1"/>
</dbReference>
<evidence type="ECO:0000256" key="5">
    <source>
        <dbReference type="ARBA" id="ARBA00022679"/>
    </source>
</evidence>
<accession>A0ABV7AVT3</accession>
<dbReference type="Pfam" id="PF02518">
    <property type="entry name" value="HATPase_c"/>
    <property type="match status" value="1"/>
</dbReference>
<evidence type="ECO:0000256" key="2">
    <source>
        <dbReference type="ARBA" id="ARBA00004370"/>
    </source>
</evidence>
<dbReference type="SUPFAM" id="SSF158472">
    <property type="entry name" value="HAMP domain-like"/>
    <property type="match status" value="1"/>
</dbReference>
<keyword evidence="5" id="KW-0808">Transferase</keyword>
<evidence type="ECO:0000259" key="9">
    <source>
        <dbReference type="PROSITE" id="PS50109"/>
    </source>
</evidence>
<protein>
    <recommendedName>
        <fullName evidence="3">histidine kinase</fullName>
        <ecNumber evidence="3">2.7.13.3</ecNumber>
    </recommendedName>
</protein>
<keyword evidence="8" id="KW-1133">Transmembrane helix</keyword>
<keyword evidence="8" id="KW-0812">Transmembrane</keyword>
<feature type="transmembrane region" description="Helical" evidence="8">
    <location>
        <begin position="12"/>
        <end position="34"/>
    </location>
</feature>
<dbReference type="InterPro" id="IPR005467">
    <property type="entry name" value="His_kinase_dom"/>
</dbReference>
<evidence type="ECO:0000256" key="7">
    <source>
        <dbReference type="ARBA" id="ARBA00023012"/>
    </source>
</evidence>
<keyword evidence="6 11" id="KW-0418">Kinase</keyword>
<keyword evidence="12" id="KW-1185">Reference proteome</keyword>
<name>A0ABV7AVT3_9GAMM</name>